<dbReference type="AlphaFoldDB" id="A0A0G4Q3K3"/>
<dbReference type="EMBL" id="CVRY01000002">
    <property type="protein sequence ID" value="CRL60234.1"/>
    <property type="molecule type" value="Genomic_DNA"/>
</dbReference>
<name>A0A0G4Q3K3_9GAMM</name>
<proteinExistence type="predicted"/>
<evidence type="ECO:0000256" key="1">
    <source>
        <dbReference type="ARBA" id="ARBA00023125"/>
    </source>
</evidence>
<accession>A0A0G4Q3K3</accession>
<protein>
    <submittedName>
        <fullName evidence="3">Single-stranded DNA-binding protein</fullName>
    </submittedName>
</protein>
<dbReference type="SUPFAM" id="SSF50249">
    <property type="entry name" value="Nucleic acid-binding proteins"/>
    <property type="match status" value="1"/>
</dbReference>
<dbReference type="Pfam" id="PF00436">
    <property type="entry name" value="SSB"/>
    <property type="match status" value="1"/>
</dbReference>
<dbReference type="Proteomes" id="UP000183920">
    <property type="component" value="Unassembled WGS sequence"/>
</dbReference>
<dbReference type="Gene3D" id="2.40.50.140">
    <property type="entry name" value="Nucleic acid-binding proteins"/>
    <property type="match status" value="1"/>
</dbReference>
<evidence type="ECO:0000313" key="3">
    <source>
        <dbReference type="EMBL" id="CRL60234.1"/>
    </source>
</evidence>
<organism evidence="3 4">
    <name type="scientific">Proteus penneri</name>
    <dbReference type="NCBI Taxonomy" id="102862"/>
    <lineage>
        <taxon>Bacteria</taxon>
        <taxon>Pseudomonadati</taxon>
        <taxon>Pseudomonadota</taxon>
        <taxon>Gammaproteobacteria</taxon>
        <taxon>Enterobacterales</taxon>
        <taxon>Morganellaceae</taxon>
        <taxon>Proteus</taxon>
    </lineage>
</organism>
<dbReference type="GO" id="GO:0003697">
    <property type="term" value="F:single-stranded DNA binding"/>
    <property type="evidence" value="ECO:0007669"/>
    <property type="project" value="InterPro"/>
</dbReference>
<keyword evidence="1 2" id="KW-0238">DNA-binding</keyword>
<dbReference type="InterPro" id="IPR000424">
    <property type="entry name" value="Primosome_PriB/ssb"/>
</dbReference>
<dbReference type="InterPro" id="IPR012340">
    <property type="entry name" value="NA-bd_OB-fold"/>
</dbReference>
<evidence type="ECO:0000256" key="2">
    <source>
        <dbReference type="PROSITE-ProRule" id="PRU00252"/>
    </source>
</evidence>
<gene>
    <name evidence="3" type="primary">ssb_1</name>
    <name evidence="3" type="ORF">BN1804_00828</name>
</gene>
<sequence length="35" mass="3809">MASKGVNKCILIGHLGQDPEIRYMPSGIEYASSEN</sequence>
<evidence type="ECO:0000313" key="4">
    <source>
        <dbReference type="Proteomes" id="UP000183920"/>
    </source>
</evidence>
<dbReference type="PROSITE" id="PS50935">
    <property type="entry name" value="SSB"/>
    <property type="match status" value="1"/>
</dbReference>
<reference evidence="4" key="1">
    <citation type="submission" date="2015-06" db="EMBL/GenBank/DDBJ databases">
        <authorList>
            <person name="Urmite Genomes"/>
        </authorList>
    </citation>
    <scope>NUCLEOTIDE SEQUENCE [LARGE SCALE GENOMIC DNA]</scope>
    <source>
        <strain evidence="4">CSUR P1867</strain>
    </source>
</reference>